<dbReference type="GO" id="GO:0005829">
    <property type="term" value="C:cytosol"/>
    <property type="evidence" value="ECO:0007669"/>
    <property type="project" value="TreeGrafter"/>
</dbReference>
<evidence type="ECO:0000256" key="4">
    <source>
        <dbReference type="ARBA" id="ARBA00022741"/>
    </source>
</evidence>
<dbReference type="InterPro" id="IPR050132">
    <property type="entry name" value="Gln/Glu-tRNA_Ligase"/>
</dbReference>
<evidence type="ECO:0000256" key="8">
    <source>
        <dbReference type="ARBA" id="ARBA00048270"/>
    </source>
</evidence>
<gene>
    <name evidence="14" type="primary">glnS</name>
    <name evidence="14" type="ORF">BN85401240</name>
</gene>
<evidence type="ECO:0000256" key="2">
    <source>
        <dbReference type="ARBA" id="ARBA00022490"/>
    </source>
</evidence>
<accession>U4KQY1</accession>
<feature type="domain" description="Glutamyl/glutaminyl-tRNA synthetase class Ib catalytic" evidence="11">
    <location>
        <begin position="24"/>
        <end position="332"/>
    </location>
</feature>
<evidence type="ECO:0000256" key="7">
    <source>
        <dbReference type="ARBA" id="ARBA00023146"/>
    </source>
</evidence>
<dbReference type="Proteomes" id="UP000032740">
    <property type="component" value="Chromosome"/>
</dbReference>
<dbReference type="Gene3D" id="3.40.50.620">
    <property type="entry name" value="HUPs"/>
    <property type="match status" value="1"/>
</dbReference>
<dbReference type="EMBL" id="FO681347">
    <property type="protein sequence ID" value="CCV63701.1"/>
    <property type="molecule type" value="Genomic_DNA"/>
</dbReference>
<dbReference type="InterPro" id="IPR011035">
    <property type="entry name" value="Ribosomal_bL25/Gln-tRNA_synth"/>
</dbReference>
<reference evidence="14 15" key="1">
    <citation type="journal article" date="2013" name="J. Mol. Microbiol. Biotechnol.">
        <title>Analysis of the Complete Genomes of Acholeplasma brassicae , A. palmae and A. laidlawii and Their Comparison to the Obligate Parasites from ' Candidatus Phytoplasma'.</title>
        <authorList>
            <person name="Kube M."/>
            <person name="Siewert C."/>
            <person name="Migdoll A.M."/>
            <person name="Duduk B."/>
            <person name="Holz S."/>
            <person name="Rabus R."/>
            <person name="Seemuller E."/>
            <person name="Mitrovic J."/>
            <person name="Muller I."/>
            <person name="Buttner C."/>
            <person name="Reinhardt R."/>
        </authorList>
    </citation>
    <scope>NUCLEOTIDE SEQUENCE [LARGE SCALE GENOMIC DNA]</scope>
    <source>
        <strain evidence="14 15">J233</strain>
    </source>
</reference>
<comment type="catalytic activity">
    <reaction evidence="8">
        <text>tRNA(Gln) + L-glutamine + ATP = L-glutaminyl-tRNA(Gln) + AMP + diphosphate</text>
        <dbReference type="Rhea" id="RHEA:20121"/>
        <dbReference type="Rhea" id="RHEA-COMP:9662"/>
        <dbReference type="Rhea" id="RHEA-COMP:9681"/>
        <dbReference type="ChEBI" id="CHEBI:30616"/>
        <dbReference type="ChEBI" id="CHEBI:33019"/>
        <dbReference type="ChEBI" id="CHEBI:58359"/>
        <dbReference type="ChEBI" id="CHEBI:78442"/>
        <dbReference type="ChEBI" id="CHEBI:78521"/>
        <dbReference type="ChEBI" id="CHEBI:456215"/>
        <dbReference type="EC" id="6.1.1.18"/>
    </reaction>
</comment>
<evidence type="ECO:0000256" key="9">
    <source>
        <dbReference type="NCBIfam" id="TIGR00440"/>
    </source>
</evidence>
<dbReference type="NCBIfam" id="NF011291">
    <property type="entry name" value="PRK14703.1"/>
    <property type="match status" value="1"/>
</dbReference>
<comment type="similarity">
    <text evidence="10">Belongs to the class-I aminoacyl-tRNA synthetase family.</text>
</comment>
<keyword evidence="2" id="KW-0963">Cytoplasm</keyword>
<keyword evidence="6 10" id="KW-0648">Protein biosynthesis</keyword>
<sequence>MENQSNFIKTIMEDDINSKKHDGIITRFPPEPNGFLHIGHARAIITNFELAKVFNGKTNLRYDDTNPSKEDDVYVKSILEDVRWLGYEPNNIYFASSYFQEMFDRAILLIKKGLAFVDDLTAEQMAEYRGNLLEPGKESPYRNRSVEENLELFMNMANGKYKEGEKVLRAKIDMKSPNMNLRDPAIYRISYAHHHNTKDKWCVYPMYDYAHPIEDAIEGITHSLCSLEFEDHRPLYDWVVKETEMPKIPRQIEFGRLGIENTVMSKRYLKFLVDQRLVTGWDDPRMPTLSGVRRRGYTPNALRNFILSTGLSKVNSTVSKDMLEAAIRDDLQNNAKRAMAIIDPLKVTITNYPEGQIEYLTVPYHSEKPELGEREIAFGRTIYIEKEDFLEEKPNKKFKRLSLNDEVRLFHAYFIKAYDVVKDQEGNIIEVLATYDKETKSGSGFDARKPNGTIHFVEQTTALEATFNFFDEMLDNDETKKLEDRFNSDSWHIVNGFVESSLKDVLDLEKFQFLRKGYFSVDQKEGKKLNFNEVVPLKSSYK</sequence>
<dbReference type="PANTHER" id="PTHR43097:SF5">
    <property type="entry name" value="GLUTAMATE--TRNA LIGASE"/>
    <property type="match status" value="1"/>
</dbReference>
<dbReference type="HOGENOM" id="CLU_001882_2_3_14"/>
<keyword evidence="5 10" id="KW-0067">ATP-binding</keyword>
<dbReference type="InterPro" id="IPR049437">
    <property type="entry name" value="tRNA-synt_1c_C2"/>
</dbReference>
<dbReference type="PRINTS" id="PR00987">
    <property type="entry name" value="TRNASYNTHGLU"/>
</dbReference>
<evidence type="ECO:0000313" key="14">
    <source>
        <dbReference type="EMBL" id="CCV63701.1"/>
    </source>
</evidence>
<evidence type="ECO:0000256" key="3">
    <source>
        <dbReference type="ARBA" id="ARBA00022598"/>
    </source>
</evidence>
<dbReference type="GO" id="GO:0006425">
    <property type="term" value="P:glutaminyl-tRNA aminoacylation"/>
    <property type="evidence" value="ECO:0007669"/>
    <property type="project" value="UniProtKB-UniRule"/>
</dbReference>
<dbReference type="EC" id="6.1.1.18" evidence="1 9"/>
<dbReference type="InterPro" id="IPR020058">
    <property type="entry name" value="Glu/Gln-tRNA-synth_Ib_cat-dom"/>
</dbReference>
<name>U4KQY1_ALTPJ</name>
<evidence type="ECO:0000259" key="11">
    <source>
        <dbReference type="Pfam" id="PF00749"/>
    </source>
</evidence>
<dbReference type="Pfam" id="PF20974">
    <property type="entry name" value="tRNA-synt_1c_C2"/>
    <property type="match status" value="1"/>
</dbReference>
<feature type="domain" description="tRNA synthetases class I (E and Q) anti-codon binding" evidence="13">
    <location>
        <begin position="453"/>
        <end position="522"/>
    </location>
</feature>
<evidence type="ECO:0000259" key="12">
    <source>
        <dbReference type="Pfam" id="PF03950"/>
    </source>
</evidence>
<dbReference type="InterPro" id="IPR004514">
    <property type="entry name" value="Gln-tRNA-synth"/>
</dbReference>
<dbReference type="GO" id="GO:0005524">
    <property type="term" value="F:ATP binding"/>
    <property type="evidence" value="ECO:0007669"/>
    <property type="project" value="UniProtKB-KW"/>
</dbReference>
<evidence type="ECO:0000256" key="5">
    <source>
        <dbReference type="ARBA" id="ARBA00022840"/>
    </source>
</evidence>
<feature type="domain" description="Glutamyl/glutaminyl-tRNA synthetase class Ib anti-codon binding" evidence="12">
    <location>
        <begin position="335"/>
        <end position="436"/>
    </location>
</feature>
<dbReference type="OrthoDB" id="9801560at2"/>
<evidence type="ECO:0000256" key="10">
    <source>
        <dbReference type="RuleBase" id="RU363037"/>
    </source>
</evidence>
<keyword evidence="7 10" id="KW-0030">Aminoacyl-tRNA synthetase</keyword>
<dbReference type="SUPFAM" id="SSF50715">
    <property type="entry name" value="Ribosomal protein L25-like"/>
    <property type="match status" value="1"/>
</dbReference>
<dbReference type="NCBIfam" id="TIGR00440">
    <property type="entry name" value="glnS"/>
    <property type="match status" value="1"/>
</dbReference>
<dbReference type="RefSeq" id="WP_026654545.1">
    <property type="nucleotide sequence ID" value="NC_022538.1"/>
</dbReference>
<dbReference type="SUPFAM" id="SSF52374">
    <property type="entry name" value="Nucleotidylyl transferase"/>
    <property type="match status" value="1"/>
</dbReference>
<evidence type="ECO:0000256" key="1">
    <source>
        <dbReference type="ARBA" id="ARBA00012836"/>
    </source>
</evidence>
<dbReference type="InterPro" id="IPR000924">
    <property type="entry name" value="Glu/Gln-tRNA-synth"/>
</dbReference>
<organism evidence="14 15">
    <name type="scientific">Alteracholeplasma palmae (strain ATCC 49389 / J233)</name>
    <name type="common">Acholeplasma palmae</name>
    <dbReference type="NCBI Taxonomy" id="1318466"/>
    <lineage>
        <taxon>Bacteria</taxon>
        <taxon>Bacillati</taxon>
        <taxon>Mycoplasmatota</taxon>
        <taxon>Mollicutes</taxon>
        <taxon>Acholeplasmatales</taxon>
        <taxon>Acholeplasmataceae</taxon>
        <taxon>Acholeplasma</taxon>
    </lineage>
</organism>
<dbReference type="FunFam" id="3.40.50.620:FF:000037">
    <property type="entry name" value="Glutamine--tRNA ligase cytoplasmic"/>
    <property type="match status" value="1"/>
</dbReference>
<dbReference type="InterPro" id="IPR001412">
    <property type="entry name" value="aa-tRNA-synth_I_CS"/>
</dbReference>
<evidence type="ECO:0000259" key="13">
    <source>
        <dbReference type="Pfam" id="PF20974"/>
    </source>
</evidence>
<keyword evidence="3 10" id="KW-0436">Ligase</keyword>
<dbReference type="Pfam" id="PF00749">
    <property type="entry name" value="tRNA-synt_1c"/>
    <property type="match status" value="1"/>
</dbReference>
<dbReference type="PROSITE" id="PS00178">
    <property type="entry name" value="AA_TRNA_LIGASE_I"/>
    <property type="match status" value="1"/>
</dbReference>
<proteinExistence type="inferred from homology"/>
<dbReference type="KEGG" id="apal:BN85401240"/>
<dbReference type="InterPro" id="IPR020059">
    <property type="entry name" value="Glu/Gln-tRNA-synth_Ib_codon-bd"/>
</dbReference>
<dbReference type="GO" id="GO:0004819">
    <property type="term" value="F:glutamine-tRNA ligase activity"/>
    <property type="evidence" value="ECO:0007669"/>
    <property type="project" value="UniProtKB-UniRule"/>
</dbReference>
<evidence type="ECO:0000313" key="15">
    <source>
        <dbReference type="Proteomes" id="UP000032740"/>
    </source>
</evidence>
<keyword evidence="15" id="KW-1185">Reference proteome</keyword>
<dbReference type="PANTHER" id="PTHR43097">
    <property type="entry name" value="GLUTAMINE-TRNA LIGASE"/>
    <property type="match status" value="1"/>
</dbReference>
<dbReference type="Gene3D" id="2.40.240.10">
    <property type="entry name" value="Ribosomal Protein L25, Chain P"/>
    <property type="match status" value="2"/>
</dbReference>
<protein>
    <recommendedName>
        <fullName evidence="1 9">Glutamine--tRNA ligase</fullName>
        <ecNumber evidence="1 9">6.1.1.18</ecNumber>
    </recommendedName>
</protein>
<evidence type="ECO:0000256" key="6">
    <source>
        <dbReference type="ARBA" id="ARBA00022917"/>
    </source>
</evidence>
<dbReference type="STRING" id="1318466.BN85401240"/>
<keyword evidence="4 10" id="KW-0547">Nucleotide-binding</keyword>
<dbReference type="AlphaFoldDB" id="U4KQY1"/>
<dbReference type="Pfam" id="PF03950">
    <property type="entry name" value="tRNA-synt_1c_C"/>
    <property type="match status" value="1"/>
</dbReference>
<dbReference type="InterPro" id="IPR014729">
    <property type="entry name" value="Rossmann-like_a/b/a_fold"/>
</dbReference>
<dbReference type="InterPro" id="IPR020056">
    <property type="entry name" value="Rbsml_bL25/Gln-tRNA_synth_N"/>
</dbReference>